<organism evidence="1 2">
    <name type="scientific">Morganella morganii</name>
    <name type="common">Proteus morganii</name>
    <dbReference type="NCBI Taxonomy" id="582"/>
    <lineage>
        <taxon>Bacteria</taxon>
        <taxon>Pseudomonadati</taxon>
        <taxon>Pseudomonadota</taxon>
        <taxon>Gammaproteobacteria</taxon>
        <taxon>Enterobacterales</taxon>
        <taxon>Morganellaceae</taxon>
        <taxon>Morganella</taxon>
    </lineage>
</organism>
<reference evidence="1" key="1">
    <citation type="submission" date="2022-08" db="EMBL/GenBank/DDBJ databases">
        <authorList>
            <person name="Dale J.L."/>
        </authorList>
    </citation>
    <scope>NUCLEOTIDE SEQUENCE</scope>
    <source>
        <strain evidence="1">2022EL-00758</strain>
    </source>
</reference>
<dbReference type="EMBL" id="JAPNMI010000007">
    <property type="protein sequence ID" value="MCY0790792.1"/>
    <property type="molecule type" value="Genomic_DNA"/>
</dbReference>
<name>A0A9Q4CQV2_MORMO</name>
<evidence type="ECO:0000313" key="2">
    <source>
        <dbReference type="Proteomes" id="UP001076655"/>
    </source>
</evidence>
<proteinExistence type="predicted"/>
<gene>
    <name evidence="1" type="ORF">N0392_13980</name>
</gene>
<dbReference type="RefSeq" id="WP_155402968.1">
    <property type="nucleotide sequence ID" value="NZ_BRRE01000006.1"/>
</dbReference>
<dbReference type="AlphaFoldDB" id="A0A9Q4CQV2"/>
<protein>
    <submittedName>
        <fullName evidence="1">Uncharacterized protein</fullName>
    </submittedName>
</protein>
<sequence length="47" mass="5357">MDKTLFENLVRSMEEMVAIEKGHVVPAPENKYKLPVPMLKQSANMPD</sequence>
<evidence type="ECO:0000313" key="1">
    <source>
        <dbReference type="EMBL" id="MCY0790792.1"/>
    </source>
</evidence>
<accession>A0A9Q4CQV2</accession>
<comment type="caution">
    <text evidence="1">The sequence shown here is derived from an EMBL/GenBank/DDBJ whole genome shotgun (WGS) entry which is preliminary data.</text>
</comment>
<dbReference type="Proteomes" id="UP001076655">
    <property type="component" value="Unassembled WGS sequence"/>
</dbReference>